<proteinExistence type="predicted"/>
<sequence length="92" mass="10582">MKTIDFNAEASLYLGRDWRTALEQGSRRFPSAAKAIRFALEEVPPVSLHGARMIVEGRSYSPRDLQKFYGDRAYPLHRKAEREAILVEPFND</sequence>
<organism evidence="1 2">
    <name type="scientific">Pelagibacterium flavum</name>
    <dbReference type="NCBI Taxonomy" id="2984530"/>
    <lineage>
        <taxon>Bacteria</taxon>
        <taxon>Pseudomonadati</taxon>
        <taxon>Pseudomonadota</taxon>
        <taxon>Alphaproteobacteria</taxon>
        <taxon>Hyphomicrobiales</taxon>
        <taxon>Devosiaceae</taxon>
        <taxon>Pelagibacterium</taxon>
    </lineage>
</organism>
<dbReference type="Proteomes" id="UP001163882">
    <property type="component" value="Chromosome"/>
</dbReference>
<gene>
    <name evidence="1" type="ORF">OF122_17030</name>
</gene>
<keyword evidence="2" id="KW-1185">Reference proteome</keyword>
<evidence type="ECO:0000313" key="1">
    <source>
        <dbReference type="EMBL" id="UYQ71724.1"/>
    </source>
</evidence>
<evidence type="ECO:0000313" key="2">
    <source>
        <dbReference type="Proteomes" id="UP001163882"/>
    </source>
</evidence>
<reference evidence="1" key="1">
    <citation type="submission" date="2022-10" db="EMBL/GenBank/DDBJ databases">
        <title>YIM 151497 complete genome.</title>
        <authorList>
            <person name="Chen X."/>
        </authorList>
    </citation>
    <scope>NUCLEOTIDE SEQUENCE</scope>
    <source>
        <strain evidence="1">YIM 151497</strain>
    </source>
</reference>
<accession>A0ABY6IQJ7</accession>
<protein>
    <submittedName>
        <fullName evidence="1">Uncharacterized protein</fullName>
    </submittedName>
</protein>
<dbReference type="EMBL" id="CP107716">
    <property type="protein sequence ID" value="UYQ71724.1"/>
    <property type="molecule type" value="Genomic_DNA"/>
</dbReference>
<dbReference type="RefSeq" id="WP_264225374.1">
    <property type="nucleotide sequence ID" value="NZ_CP107716.1"/>
</dbReference>
<name>A0ABY6IQJ7_9HYPH</name>